<evidence type="ECO:0000313" key="2">
    <source>
        <dbReference type="Proteomes" id="UP000317624"/>
    </source>
</evidence>
<dbReference type="RefSeq" id="WP_144850015.1">
    <property type="nucleotide sequence ID" value="NZ_VMRJ01000004.1"/>
</dbReference>
<reference evidence="1 2" key="1">
    <citation type="submission" date="2019-07" db="EMBL/GenBank/DDBJ databases">
        <title>Hymenobacter sp. straun FUR1 Genome sequencing and assembly.</title>
        <authorList>
            <person name="Chhetri G."/>
        </authorList>
    </citation>
    <scope>NUCLEOTIDE SEQUENCE [LARGE SCALE GENOMIC DNA]</scope>
    <source>
        <strain evidence="1 2">Fur1</strain>
    </source>
</reference>
<organism evidence="1 2">
    <name type="scientific">Hymenobacter setariae</name>
    <dbReference type="NCBI Taxonomy" id="2594794"/>
    <lineage>
        <taxon>Bacteria</taxon>
        <taxon>Pseudomonadati</taxon>
        <taxon>Bacteroidota</taxon>
        <taxon>Cytophagia</taxon>
        <taxon>Cytophagales</taxon>
        <taxon>Hymenobacteraceae</taxon>
        <taxon>Hymenobacter</taxon>
    </lineage>
</organism>
<accession>A0A558BS14</accession>
<dbReference type="AlphaFoldDB" id="A0A558BS14"/>
<gene>
    <name evidence="1" type="ORF">FNT36_16720</name>
</gene>
<keyword evidence="2" id="KW-1185">Reference proteome</keyword>
<proteinExistence type="predicted"/>
<evidence type="ECO:0000313" key="1">
    <source>
        <dbReference type="EMBL" id="TVT39298.1"/>
    </source>
</evidence>
<protein>
    <submittedName>
        <fullName evidence="1">Uncharacterized protein</fullName>
    </submittedName>
</protein>
<dbReference type="OrthoDB" id="3266537at2"/>
<sequence length="128" mass="14681">MHYLPVTWQSHDSLDTHEGGFNLDNLGGTYSFQQGMRWPDYLAGYAVEWHPYLEAIRQSILERQVWTGGDWHQHNSAGAPVVAGGHFMACSFRSWGDLLAAVWSSELNRDFSYLDFYMDGYLPARPFC</sequence>
<dbReference type="Proteomes" id="UP000317624">
    <property type="component" value="Unassembled WGS sequence"/>
</dbReference>
<dbReference type="EMBL" id="VMRJ01000004">
    <property type="protein sequence ID" value="TVT39298.1"/>
    <property type="molecule type" value="Genomic_DNA"/>
</dbReference>
<name>A0A558BS14_9BACT</name>
<comment type="caution">
    <text evidence="1">The sequence shown here is derived from an EMBL/GenBank/DDBJ whole genome shotgun (WGS) entry which is preliminary data.</text>
</comment>